<evidence type="ECO:0000313" key="1">
    <source>
        <dbReference type="EMBL" id="GBN26365.1"/>
    </source>
</evidence>
<dbReference type="Proteomes" id="UP000499080">
    <property type="component" value="Unassembled WGS sequence"/>
</dbReference>
<reference evidence="1 2" key="1">
    <citation type="journal article" date="2019" name="Sci. Rep.">
        <title>Orb-weaving spider Araneus ventricosus genome elucidates the spidroin gene catalogue.</title>
        <authorList>
            <person name="Kono N."/>
            <person name="Nakamura H."/>
            <person name="Ohtoshi R."/>
            <person name="Moran D.A.P."/>
            <person name="Shinohara A."/>
            <person name="Yoshida Y."/>
            <person name="Fujiwara M."/>
            <person name="Mori M."/>
            <person name="Tomita M."/>
            <person name="Arakawa K."/>
        </authorList>
    </citation>
    <scope>NUCLEOTIDE SEQUENCE [LARGE SCALE GENOMIC DNA]</scope>
</reference>
<dbReference type="EMBL" id="BGPR01007374">
    <property type="protein sequence ID" value="GBN26365.1"/>
    <property type="molecule type" value="Genomic_DNA"/>
</dbReference>
<sequence>MENSGWQASIDDISRHHKLQYKIKPVEIGPVIWDPVMVFSASNVQWSNAFSISLENGGRGRRAIIDGISRRHKLSYEIKTVEIDPVVGVGEQSEGFFSPYENVWRSNSVFPIYLGNGGWWASGDN</sequence>
<name>A0A4Y2MGX4_ARAVE</name>
<accession>A0A4Y2MGX4</accession>
<evidence type="ECO:0000313" key="2">
    <source>
        <dbReference type="Proteomes" id="UP000499080"/>
    </source>
</evidence>
<organism evidence="1 2">
    <name type="scientific">Araneus ventricosus</name>
    <name type="common">Orbweaver spider</name>
    <name type="synonym">Epeira ventricosa</name>
    <dbReference type="NCBI Taxonomy" id="182803"/>
    <lineage>
        <taxon>Eukaryota</taxon>
        <taxon>Metazoa</taxon>
        <taxon>Ecdysozoa</taxon>
        <taxon>Arthropoda</taxon>
        <taxon>Chelicerata</taxon>
        <taxon>Arachnida</taxon>
        <taxon>Araneae</taxon>
        <taxon>Araneomorphae</taxon>
        <taxon>Entelegynae</taxon>
        <taxon>Araneoidea</taxon>
        <taxon>Araneidae</taxon>
        <taxon>Araneus</taxon>
    </lineage>
</organism>
<keyword evidence="2" id="KW-1185">Reference proteome</keyword>
<proteinExistence type="predicted"/>
<protein>
    <submittedName>
        <fullName evidence="1">Uncharacterized protein</fullName>
    </submittedName>
</protein>
<gene>
    <name evidence="1" type="ORF">AVEN_204160_1</name>
</gene>
<dbReference type="AlphaFoldDB" id="A0A4Y2MGX4"/>
<comment type="caution">
    <text evidence="1">The sequence shown here is derived from an EMBL/GenBank/DDBJ whole genome shotgun (WGS) entry which is preliminary data.</text>
</comment>